<dbReference type="GO" id="GO:0045901">
    <property type="term" value="P:positive regulation of translational elongation"/>
    <property type="evidence" value="ECO:0007669"/>
    <property type="project" value="InterPro"/>
</dbReference>
<dbReference type="SUPFAM" id="SSF50249">
    <property type="entry name" value="Nucleic acid-binding proteins"/>
    <property type="match status" value="1"/>
</dbReference>
<evidence type="ECO:0000313" key="2">
    <source>
        <dbReference type="Proteomes" id="UP000504610"/>
    </source>
</evidence>
<dbReference type="InterPro" id="IPR008991">
    <property type="entry name" value="Translation_prot_SH3-like_sf"/>
</dbReference>
<dbReference type="InterPro" id="IPR020189">
    <property type="entry name" value="IF5A_C"/>
</dbReference>
<dbReference type="OrthoDB" id="1072834at2759"/>
<accession>A0A6J0NCR2</accession>
<dbReference type="Gene3D" id="2.30.30.30">
    <property type="match status" value="1"/>
</dbReference>
<reference evidence="3" key="2">
    <citation type="submission" date="2025-08" db="UniProtKB">
        <authorList>
            <consortium name="RefSeq"/>
        </authorList>
    </citation>
    <scope>IDENTIFICATION</scope>
    <source>
        <tissue evidence="3">Leaf</tissue>
    </source>
</reference>
<dbReference type="GO" id="GO:0003723">
    <property type="term" value="F:RNA binding"/>
    <property type="evidence" value="ECO:0007669"/>
    <property type="project" value="InterPro"/>
</dbReference>
<dbReference type="SUPFAM" id="SSF50104">
    <property type="entry name" value="Translation proteins SH3-like domain"/>
    <property type="match status" value="1"/>
</dbReference>
<dbReference type="PANTHER" id="PTHR11673">
    <property type="entry name" value="TRANSLATION INITIATION FACTOR 5A FAMILY MEMBER"/>
    <property type="match status" value="1"/>
</dbReference>
<organism evidence="2 3">
    <name type="scientific">Raphanus sativus</name>
    <name type="common">Radish</name>
    <name type="synonym">Raphanus raphanistrum var. sativus</name>
    <dbReference type="NCBI Taxonomy" id="3726"/>
    <lineage>
        <taxon>Eukaryota</taxon>
        <taxon>Viridiplantae</taxon>
        <taxon>Streptophyta</taxon>
        <taxon>Embryophyta</taxon>
        <taxon>Tracheophyta</taxon>
        <taxon>Spermatophyta</taxon>
        <taxon>Magnoliopsida</taxon>
        <taxon>eudicotyledons</taxon>
        <taxon>Gunneridae</taxon>
        <taxon>Pentapetalae</taxon>
        <taxon>rosids</taxon>
        <taxon>malvids</taxon>
        <taxon>Brassicales</taxon>
        <taxon>Brassicaceae</taxon>
        <taxon>Brassiceae</taxon>
        <taxon>Raphanus</taxon>
    </lineage>
</organism>
<name>A0A6J0NCR2_RAPSA</name>
<reference evidence="2" key="1">
    <citation type="journal article" date="2019" name="Database">
        <title>The radish genome database (RadishGD): an integrated information resource for radish genomics.</title>
        <authorList>
            <person name="Yu H.J."/>
            <person name="Baek S."/>
            <person name="Lee Y.J."/>
            <person name="Cho A."/>
            <person name="Mun J.H."/>
        </authorList>
    </citation>
    <scope>NUCLEOTIDE SEQUENCE [LARGE SCALE GENOMIC DNA]</scope>
    <source>
        <strain evidence="2">cv. WK10039</strain>
    </source>
</reference>
<proteinExistence type="predicted"/>
<dbReference type="GO" id="GO:0045905">
    <property type="term" value="P:positive regulation of translational termination"/>
    <property type="evidence" value="ECO:0007669"/>
    <property type="project" value="InterPro"/>
</dbReference>
<dbReference type="Proteomes" id="UP000504610">
    <property type="component" value="Chromosome 4"/>
</dbReference>
<evidence type="ECO:0000259" key="1">
    <source>
        <dbReference type="Pfam" id="PF01287"/>
    </source>
</evidence>
<gene>
    <name evidence="3" type="primary">LOC108853398</name>
</gene>
<dbReference type="KEGG" id="rsz:108853398"/>
<evidence type="ECO:0000313" key="3">
    <source>
        <dbReference type="RefSeq" id="XP_018482315.1"/>
    </source>
</evidence>
<keyword evidence="2" id="KW-1185">Reference proteome</keyword>
<feature type="domain" description="Translation initiation factor 5A C-terminal" evidence="1">
    <location>
        <begin position="77"/>
        <end position="145"/>
    </location>
</feature>
<sequence>MTESSDAGGSSASKIGTLRLASDIEINDFIDLSGKPCRVVDFYTKGGLCHFGAINMLTGNMVRSIVPPSTQFVIPDVSRDLYQLTGISYKDDTVTLLHRSGAYTRDDIFLPRNRNLRTMMVDGFNNGNSVVVGIVTSLGQDAVYAVDVYQAGTAITFDPNDDLLNQSKTNDSSNVVLVRNVGF</sequence>
<dbReference type="InterPro" id="IPR012340">
    <property type="entry name" value="NA-bd_OB-fold"/>
</dbReference>
<dbReference type="Pfam" id="PF01287">
    <property type="entry name" value="eIF-5a"/>
    <property type="match status" value="1"/>
</dbReference>
<dbReference type="Gene3D" id="2.40.50.140">
    <property type="entry name" value="Nucleic acid-binding proteins"/>
    <property type="match status" value="1"/>
</dbReference>
<dbReference type="GO" id="GO:0003746">
    <property type="term" value="F:translation elongation factor activity"/>
    <property type="evidence" value="ECO:0007669"/>
    <property type="project" value="InterPro"/>
</dbReference>
<protein>
    <submittedName>
        <fullName evidence="3">Eukaryotic translation initiation factor 5A-3-like</fullName>
    </submittedName>
</protein>
<dbReference type="GO" id="GO:0043022">
    <property type="term" value="F:ribosome binding"/>
    <property type="evidence" value="ECO:0007669"/>
    <property type="project" value="InterPro"/>
</dbReference>
<dbReference type="InterPro" id="IPR014722">
    <property type="entry name" value="Rib_uL2_dom2"/>
</dbReference>
<dbReference type="RefSeq" id="XP_018482315.1">
    <property type="nucleotide sequence ID" value="XM_018626813.2"/>
</dbReference>
<dbReference type="AlphaFoldDB" id="A0A6J0NCR2"/>
<dbReference type="InterPro" id="IPR001884">
    <property type="entry name" value="IF5A-like"/>
</dbReference>
<dbReference type="GeneID" id="108853398"/>